<reference evidence="2" key="1">
    <citation type="journal article" date="2014" name="Front. Microbiol.">
        <title>High frequency of phylogenetically diverse reductive dehalogenase-homologous genes in deep subseafloor sedimentary metagenomes.</title>
        <authorList>
            <person name="Kawai M."/>
            <person name="Futagami T."/>
            <person name="Toyoda A."/>
            <person name="Takaki Y."/>
            <person name="Nishi S."/>
            <person name="Hori S."/>
            <person name="Arai W."/>
            <person name="Tsubouchi T."/>
            <person name="Morono Y."/>
            <person name="Uchiyama I."/>
            <person name="Ito T."/>
            <person name="Fujiyama A."/>
            <person name="Inagaki F."/>
            <person name="Takami H."/>
        </authorList>
    </citation>
    <scope>NUCLEOTIDE SEQUENCE</scope>
    <source>
        <strain evidence="2">Expedition CK06-06</strain>
    </source>
</reference>
<feature type="non-terminal residue" evidence="2">
    <location>
        <position position="1"/>
    </location>
</feature>
<evidence type="ECO:0000313" key="2">
    <source>
        <dbReference type="EMBL" id="GAH45282.1"/>
    </source>
</evidence>
<dbReference type="EMBL" id="BARU01007451">
    <property type="protein sequence ID" value="GAH45282.1"/>
    <property type="molecule type" value="Genomic_DNA"/>
</dbReference>
<accession>X1FJY9</accession>
<feature type="transmembrane region" description="Helical" evidence="1">
    <location>
        <begin position="49"/>
        <end position="69"/>
    </location>
</feature>
<feature type="transmembrane region" description="Helical" evidence="1">
    <location>
        <begin position="81"/>
        <end position="98"/>
    </location>
</feature>
<dbReference type="AlphaFoldDB" id="X1FJY9"/>
<keyword evidence="1" id="KW-1133">Transmembrane helix</keyword>
<comment type="caution">
    <text evidence="2">The sequence shown here is derived from an EMBL/GenBank/DDBJ whole genome shotgun (WGS) entry which is preliminary data.</text>
</comment>
<feature type="transmembrane region" description="Helical" evidence="1">
    <location>
        <begin position="12"/>
        <end position="37"/>
    </location>
</feature>
<protein>
    <submittedName>
        <fullName evidence="2">Uncharacterized protein</fullName>
    </submittedName>
</protein>
<proteinExistence type="predicted"/>
<gene>
    <name evidence="2" type="ORF">S03H2_14673</name>
</gene>
<keyword evidence="1" id="KW-0472">Membrane</keyword>
<name>X1FJY9_9ZZZZ</name>
<organism evidence="2">
    <name type="scientific">marine sediment metagenome</name>
    <dbReference type="NCBI Taxonomy" id="412755"/>
    <lineage>
        <taxon>unclassified sequences</taxon>
        <taxon>metagenomes</taxon>
        <taxon>ecological metagenomes</taxon>
    </lineage>
</organism>
<evidence type="ECO:0000256" key="1">
    <source>
        <dbReference type="SAM" id="Phobius"/>
    </source>
</evidence>
<sequence>ASTGWTPAYSWFFLGFSWTFILIFLIIPQIFLSLKILKVYEGIVLKRRLNLFLISVFLGLLIPIFLFLYHAMPENLVFRTFYLLTMPEVGVYAAYLIYKGFGKDLD</sequence>
<keyword evidence="1" id="KW-0812">Transmembrane</keyword>